<comment type="caution">
    <text evidence="1">The sequence shown here is derived from an EMBL/GenBank/DDBJ whole genome shotgun (WGS) entry which is preliminary data.</text>
</comment>
<keyword evidence="2" id="KW-1185">Reference proteome</keyword>
<evidence type="ECO:0000313" key="1">
    <source>
        <dbReference type="EMBL" id="MEB3963185.1"/>
    </source>
</evidence>
<dbReference type="RefSeq" id="WP_324770883.1">
    <property type="nucleotide sequence ID" value="NZ_BAAATS010000028.1"/>
</dbReference>
<dbReference type="SUPFAM" id="SSF102114">
    <property type="entry name" value="Radical SAM enzymes"/>
    <property type="match status" value="1"/>
</dbReference>
<reference evidence="1 2" key="1">
    <citation type="submission" date="2022-10" db="EMBL/GenBank/DDBJ databases">
        <authorList>
            <person name="Xie J."/>
            <person name="Shen N."/>
        </authorList>
    </citation>
    <scope>NUCLEOTIDE SEQUENCE [LARGE SCALE GENOMIC DNA]</scope>
    <source>
        <strain evidence="1 2">DSM 41681</strain>
    </source>
</reference>
<dbReference type="InterPro" id="IPR047771">
    <property type="entry name" value="Radical_SAM_STM4011-like"/>
</dbReference>
<dbReference type="EMBL" id="JAOZYB010000223">
    <property type="protein sequence ID" value="MEB3963185.1"/>
    <property type="molecule type" value="Genomic_DNA"/>
</dbReference>
<dbReference type="Proteomes" id="UP001352223">
    <property type="component" value="Unassembled WGS sequence"/>
</dbReference>
<dbReference type="NCBIfam" id="NF038073">
    <property type="entry name" value="rSAM_STM4011"/>
    <property type="match status" value="1"/>
</dbReference>
<dbReference type="InterPro" id="IPR058240">
    <property type="entry name" value="rSAM_sf"/>
</dbReference>
<protein>
    <submittedName>
        <fullName evidence="1">STM4011 family radical SAM protein</fullName>
    </submittedName>
</protein>
<accession>A0ABU6CH24</accession>
<name>A0ABU6CH24_9ACTN</name>
<proteinExistence type="predicted"/>
<gene>
    <name evidence="1" type="ORF">OKJ48_23490</name>
</gene>
<organism evidence="1 2">
    <name type="scientific">Streptomyces kunmingensis</name>
    <dbReference type="NCBI Taxonomy" id="68225"/>
    <lineage>
        <taxon>Bacteria</taxon>
        <taxon>Bacillati</taxon>
        <taxon>Actinomycetota</taxon>
        <taxon>Actinomycetes</taxon>
        <taxon>Kitasatosporales</taxon>
        <taxon>Streptomycetaceae</taxon>
        <taxon>Streptomyces</taxon>
    </lineage>
</organism>
<evidence type="ECO:0000313" key="2">
    <source>
        <dbReference type="Proteomes" id="UP001352223"/>
    </source>
</evidence>
<sequence length="304" mass="33953">MDLTLLYRGPLSSCDYDCPYCPFAKRRDSTAQLRADRAALERFTGWAAGQHEDRLSVLFTPWGEGLVRSWYRRAMVELSHHEHVARVAIQTNLSCRTEWLADADLDTLALWCTFHPGQTPYERFLGKTRELARQGVRFSVGVVGFPEHLAQARALRKALPSEVYLWVNAAEGRTYTDEEAAAWTAVDPLFPYSRHPHRSAGLPCRTGSSVVSVDGEGTVRRCHFVPAELGNLYDGSWRAALAPRACPLAVCDCHIGYVHLETLPLYDVFAGGVLERIPAAPVQVVRTPFPEVPRPVPPLSARCR</sequence>
<dbReference type="InterPro" id="IPR013785">
    <property type="entry name" value="Aldolase_TIM"/>
</dbReference>
<dbReference type="Gene3D" id="3.20.20.70">
    <property type="entry name" value="Aldolase class I"/>
    <property type="match status" value="1"/>
</dbReference>